<evidence type="ECO:0000313" key="4">
    <source>
        <dbReference type="EMBL" id="VDO15277.1"/>
    </source>
</evidence>
<name>A0A0N4VZ07_HAEPC</name>
<protein>
    <submittedName>
        <fullName evidence="6">EGF-like domain-containing protein</fullName>
    </submittedName>
</protein>
<dbReference type="Proteomes" id="UP000268014">
    <property type="component" value="Unassembled WGS sequence"/>
</dbReference>
<dbReference type="WBParaSite" id="HPLM_0000252801-mRNA-1">
    <property type="protein sequence ID" value="HPLM_0000252801-mRNA-1"/>
    <property type="gene ID" value="HPLM_0000252801"/>
</dbReference>
<dbReference type="STRING" id="6290.A0A0N4VZ07"/>
<feature type="domain" description="EGF-like" evidence="3">
    <location>
        <begin position="63"/>
        <end position="102"/>
    </location>
</feature>
<dbReference type="AlphaFoldDB" id="A0A0N4VZ07"/>
<dbReference type="InterPro" id="IPR001881">
    <property type="entry name" value="EGF-like_Ca-bd_dom"/>
</dbReference>
<dbReference type="PROSITE" id="PS50026">
    <property type="entry name" value="EGF_3"/>
    <property type="match status" value="1"/>
</dbReference>
<keyword evidence="2" id="KW-0245">EGF-like domain</keyword>
<dbReference type="OrthoDB" id="6516201at2759"/>
<dbReference type="EMBL" id="UZAF01005410">
    <property type="protein sequence ID" value="VDO15277.1"/>
    <property type="molecule type" value="Genomic_DNA"/>
</dbReference>
<sequence length="144" mass="15462">MEKSVVIVLAGTKPTSPVRGTALAPAALLALGSTGHVFVSDFSSINGECVASNGENKETFPALLNECGDKALNDCDPNATCMDNPLSYECLCRENFLDVSPDPVKKPGRKCIERQLFFEIRFVYSTAPSTPILRMLELMSASGT</sequence>
<dbReference type="CDD" id="cd00054">
    <property type="entry name" value="EGF_CA"/>
    <property type="match status" value="1"/>
</dbReference>
<keyword evidence="5" id="KW-1185">Reference proteome</keyword>
<evidence type="ECO:0000313" key="6">
    <source>
        <dbReference type="WBParaSite" id="HPLM_0000252801-mRNA-1"/>
    </source>
</evidence>
<dbReference type="InterPro" id="IPR000742">
    <property type="entry name" value="EGF"/>
</dbReference>
<dbReference type="GO" id="GO:0005509">
    <property type="term" value="F:calcium ion binding"/>
    <property type="evidence" value="ECO:0007669"/>
    <property type="project" value="InterPro"/>
</dbReference>
<dbReference type="SMART" id="SM00181">
    <property type="entry name" value="EGF"/>
    <property type="match status" value="1"/>
</dbReference>
<organism evidence="6">
    <name type="scientific">Haemonchus placei</name>
    <name type="common">Barber's pole worm</name>
    <dbReference type="NCBI Taxonomy" id="6290"/>
    <lineage>
        <taxon>Eukaryota</taxon>
        <taxon>Metazoa</taxon>
        <taxon>Ecdysozoa</taxon>
        <taxon>Nematoda</taxon>
        <taxon>Chromadorea</taxon>
        <taxon>Rhabditida</taxon>
        <taxon>Rhabditina</taxon>
        <taxon>Rhabditomorpha</taxon>
        <taxon>Strongyloidea</taxon>
        <taxon>Trichostrongylidae</taxon>
        <taxon>Haemonchus</taxon>
    </lineage>
</organism>
<comment type="caution">
    <text evidence="2">Lacks conserved residue(s) required for the propagation of feature annotation.</text>
</comment>
<evidence type="ECO:0000313" key="5">
    <source>
        <dbReference type="Proteomes" id="UP000268014"/>
    </source>
</evidence>
<reference evidence="4 5" key="2">
    <citation type="submission" date="2018-11" db="EMBL/GenBank/DDBJ databases">
        <authorList>
            <consortium name="Pathogen Informatics"/>
        </authorList>
    </citation>
    <scope>NUCLEOTIDE SEQUENCE [LARGE SCALE GENOMIC DNA]</scope>
    <source>
        <strain evidence="4 5">MHpl1</strain>
    </source>
</reference>
<reference evidence="6" key="1">
    <citation type="submission" date="2017-02" db="UniProtKB">
        <authorList>
            <consortium name="WormBaseParasite"/>
        </authorList>
    </citation>
    <scope>IDENTIFICATION</scope>
</reference>
<dbReference type="Gene3D" id="2.10.25.10">
    <property type="entry name" value="Laminin"/>
    <property type="match status" value="1"/>
</dbReference>
<gene>
    <name evidence="4" type="ORF">HPLM_LOCUS2525</name>
</gene>
<dbReference type="SMART" id="SM00179">
    <property type="entry name" value="EGF_CA"/>
    <property type="match status" value="1"/>
</dbReference>
<evidence type="ECO:0000256" key="1">
    <source>
        <dbReference type="ARBA" id="ARBA00023157"/>
    </source>
</evidence>
<proteinExistence type="predicted"/>
<keyword evidence="1" id="KW-1015">Disulfide bond</keyword>
<dbReference type="PROSITE" id="PS00010">
    <property type="entry name" value="ASX_HYDROXYL"/>
    <property type="match status" value="1"/>
</dbReference>
<evidence type="ECO:0000256" key="2">
    <source>
        <dbReference type="PROSITE-ProRule" id="PRU00076"/>
    </source>
</evidence>
<dbReference type="InterPro" id="IPR000152">
    <property type="entry name" value="EGF-type_Asp/Asn_hydroxyl_site"/>
</dbReference>
<evidence type="ECO:0000259" key="3">
    <source>
        <dbReference type="PROSITE" id="PS50026"/>
    </source>
</evidence>
<accession>A0A0N4VZ07</accession>